<comment type="subcellular location">
    <subcellularLocation>
        <location evidence="1">Membrane</location>
        <topology evidence="1">Multi-pass membrane protein</topology>
    </subcellularLocation>
</comment>
<evidence type="ECO:0000259" key="10">
    <source>
        <dbReference type="Pfam" id="PF01545"/>
    </source>
</evidence>
<name>A0A167B8P9_9HYPO</name>
<dbReference type="Pfam" id="PF01545">
    <property type="entry name" value="Cation_efflux"/>
    <property type="match status" value="1"/>
</dbReference>
<evidence type="ECO:0000313" key="13">
    <source>
        <dbReference type="Proteomes" id="UP000076863"/>
    </source>
</evidence>
<evidence type="ECO:0000256" key="3">
    <source>
        <dbReference type="ARBA" id="ARBA00022448"/>
    </source>
</evidence>
<feature type="domain" description="Cation efflux protein transmembrane" evidence="10">
    <location>
        <begin position="12"/>
        <end position="278"/>
    </location>
</feature>
<dbReference type="EMBL" id="AZHA01000021">
    <property type="protein sequence ID" value="OAA39776.1"/>
    <property type="molecule type" value="Genomic_DNA"/>
</dbReference>
<feature type="transmembrane region" description="Helical" evidence="9">
    <location>
        <begin position="80"/>
        <end position="103"/>
    </location>
</feature>
<feature type="region of interest" description="Disordered" evidence="8">
    <location>
        <begin position="141"/>
        <end position="191"/>
    </location>
</feature>
<keyword evidence="13" id="KW-1185">Reference proteome</keyword>
<comment type="similarity">
    <text evidence="2">Belongs to the cation diffusion facilitator (CDF) transporter (TC 2.A.4) family. SLC30A subfamily.</text>
</comment>
<gene>
    <name evidence="12" type="ORF">BBO_06302</name>
</gene>
<feature type="domain" description="Cation efflux protein cytoplasmic" evidence="11">
    <location>
        <begin position="282"/>
        <end position="356"/>
    </location>
</feature>
<keyword evidence="5" id="KW-0862">Zinc</keyword>
<feature type="transmembrane region" description="Helical" evidence="9">
    <location>
        <begin position="252"/>
        <end position="270"/>
    </location>
</feature>
<dbReference type="SUPFAM" id="SSF161111">
    <property type="entry name" value="Cation efflux protein transmembrane domain-like"/>
    <property type="match status" value="1"/>
</dbReference>
<feature type="transmembrane region" description="Helical" evidence="9">
    <location>
        <begin position="115"/>
        <end position="136"/>
    </location>
</feature>
<sequence length="371" mass="40661">MGRFRFDRRNRLIATIAISFAFFVAEIAAGFYTHSLALIADAFHYLSDLLGFVVALTALQVSGGSTPAPPGYTFGWQRATLLGAFFNGVFLLALGISILVQAIERFINISPIEDPKLVLIIGSVGLALNVLVMSFLHEHDHDHGHGHEPENSHSHNHSHDNDKENQTQVSEEAIESNVPAGDRSELSASSFTSHVEHKHSVQMAAAAHSHKDLGMMGAFLHVVGDAINNVGVIISALVIWRVEGEKKYYADPAIGVFIAIMIFFTAIPLTKKAGRILMQTAPEEIDIKDVKEDIEMIPGVDSVHELHIWKLDQRKSIASAHIVVDNGFSGKWLVTAKTILECFHAYGIHSVTLQPETTPSPRPSVESPYLQ</sequence>
<comment type="caution">
    <text evidence="12">The sequence shown here is derived from an EMBL/GenBank/DDBJ whole genome shotgun (WGS) entry which is preliminary data.</text>
</comment>
<dbReference type="InterPro" id="IPR027470">
    <property type="entry name" value="Cation_efflux_CTD"/>
</dbReference>
<evidence type="ECO:0000256" key="9">
    <source>
        <dbReference type="SAM" id="Phobius"/>
    </source>
</evidence>
<feature type="compositionally biased region" description="Basic and acidic residues" evidence="8">
    <location>
        <begin position="141"/>
        <end position="165"/>
    </location>
</feature>
<dbReference type="InterPro" id="IPR027469">
    <property type="entry name" value="Cation_efflux_TMD_sf"/>
</dbReference>
<accession>A0A167B8P9</accession>
<keyword evidence="7 9" id="KW-0472">Membrane</keyword>
<dbReference type="PANTHER" id="PTHR45820:SF5">
    <property type="entry name" value="DIFFUSION FACILITATOR FAMILY METAL ION TRANSPORTER, PUTATIVE-RELATED"/>
    <property type="match status" value="1"/>
</dbReference>
<dbReference type="AlphaFoldDB" id="A0A167B8P9"/>
<dbReference type="GO" id="GO:0006882">
    <property type="term" value="P:intracellular zinc ion homeostasis"/>
    <property type="evidence" value="ECO:0007669"/>
    <property type="project" value="TreeGrafter"/>
</dbReference>
<proteinExistence type="inferred from homology"/>
<dbReference type="OrthoDB" id="9944568at2759"/>
<dbReference type="InterPro" id="IPR036837">
    <property type="entry name" value="Cation_efflux_CTD_sf"/>
</dbReference>
<dbReference type="GO" id="GO:0016020">
    <property type="term" value="C:membrane"/>
    <property type="evidence" value="ECO:0007669"/>
    <property type="project" value="UniProtKB-SubCell"/>
</dbReference>
<keyword evidence="3" id="KW-0813">Transport</keyword>
<dbReference type="NCBIfam" id="TIGR01297">
    <property type="entry name" value="CDF"/>
    <property type="match status" value="1"/>
</dbReference>
<dbReference type="SUPFAM" id="SSF160240">
    <property type="entry name" value="Cation efflux protein cytoplasmic domain-like"/>
    <property type="match status" value="1"/>
</dbReference>
<dbReference type="Proteomes" id="UP000076863">
    <property type="component" value="Unassembled WGS sequence"/>
</dbReference>
<dbReference type="InterPro" id="IPR002524">
    <property type="entry name" value="Cation_efflux"/>
</dbReference>
<evidence type="ECO:0000256" key="8">
    <source>
        <dbReference type="SAM" id="MobiDB-lite"/>
    </source>
</evidence>
<dbReference type="InterPro" id="IPR058533">
    <property type="entry name" value="Cation_efflux_TM"/>
</dbReference>
<keyword evidence="6 9" id="KW-1133">Transmembrane helix</keyword>
<evidence type="ECO:0000259" key="11">
    <source>
        <dbReference type="Pfam" id="PF16916"/>
    </source>
</evidence>
<organism evidence="12 13">
    <name type="scientific">Beauveria brongniartii RCEF 3172</name>
    <dbReference type="NCBI Taxonomy" id="1081107"/>
    <lineage>
        <taxon>Eukaryota</taxon>
        <taxon>Fungi</taxon>
        <taxon>Dikarya</taxon>
        <taxon>Ascomycota</taxon>
        <taxon>Pezizomycotina</taxon>
        <taxon>Sordariomycetes</taxon>
        <taxon>Hypocreomycetidae</taxon>
        <taxon>Hypocreales</taxon>
        <taxon>Cordycipitaceae</taxon>
        <taxon>Beauveria</taxon>
        <taxon>Beauveria brongniartii</taxon>
    </lineage>
</organism>
<evidence type="ECO:0000256" key="1">
    <source>
        <dbReference type="ARBA" id="ARBA00004141"/>
    </source>
</evidence>
<evidence type="ECO:0000313" key="12">
    <source>
        <dbReference type="EMBL" id="OAA39776.1"/>
    </source>
</evidence>
<evidence type="ECO:0000256" key="6">
    <source>
        <dbReference type="ARBA" id="ARBA00022989"/>
    </source>
</evidence>
<reference evidence="12 13" key="1">
    <citation type="journal article" date="2016" name="Genome Biol. Evol.">
        <title>Divergent and convergent evolution of fungal pathogenicity.</title>
        <authorList>
            <person name="Shang Y."/>
            <person name="Xiao G."/>
            <person name="Zheng P."/>
            <person name="Cen K."/>
            <person name="Zhan S."/>
            <person name="Wang C."/>
        </authorList>
    </citation>
    <scope>NUCLEOTIDE SEQUENCE [LARGE SCALE GENOMIC DNA]</scope>
    <source>
        <strain evidence="12 13">RCEF 3172</strain>
    </source>
</reference>
<dbReference type="PANTHER" id="PTHR45820">
    <property type="entry name" value="FI23527P1"/>
    <property type="match status" value="1"/>
</dbReference>
<feature type="transmembrane region" description="Helical" evidence="9">
    <location>
        <begin position="12"/>
        <end position="32"/>
    </location>
</feature>
<dbReference type="Gene3D" id="1.20.1510.10">
    <property type="entry name" value="Cation efflux protein transmembrane domain"/>
    <property type="match status" value="1"/>
</dbReference>
<feature type="transmembrane region" description="Helical" evidence="9">
    <location>
        <begin position="218"/>
        <end position="240"/>
    </location>
</feature>
<evidence type="ECO:0000256" key="4">
    <source>
        <dbReference type="ARBA" id="ARBA00022692"/>
    </source>
</evidence>
<dbReference type="Pfam" id="PF16916">
    <property type="entry name" value="ZT_dimer"/>
    <property type="match status" value="1"/>
</dbReference>
<protein>
    <submittedName>
        <fullName evidence="12">Cation efflux protein</fullName>
    </submittedName>
</protein>
<evidence type="ECO:0000256" key="2">
    <source>
        <dbReference type="ARBA" id="ARBA00008873"/>
    </source>
</evidence>
<dbReference type="GO" id="GO:0005385">
    <property type="term" value="F:zinc ion transmembrane transporter activity"/>
    <property type="evidence" value="ECO:0007669"/>
    <property type="project" value="TreeGrafter"/>
</dbReference>
<evidence type="ECO:0000256" key="7">
    <source>
        <dbReference type="ARBA" id="ARBA00023136"/>
    </source>
</evidence>
<keyword evidence="4 9" id="KW-0812">Transmembrane</keyword>
<evidence type="ECO:0000256" key="5">
    <source>
        <dbReference type="ARBA" id="ARBA00022833"/>
    </source>
</evidence>